<dbReference type="InterPro" id="IPR051398">
    <property type="entry name" value="Polysacch_Deacetylase"/>
</dbReference>
<keyword evidence="3" id="KW-0812">Transmembrane</keyword>
<organism evidence="5 6">
    <name type="scientific">Candidatus Daviesbacteria bacterium GW2011_GWA2_40_9</name>
    <dbReference type="NCBI Taxonomy" id="1618424"/>
    <lineage>
        <taxon>Bacteria</taxon>
        <taxon>Candidatus Daviesiibacteriota</taxon>
    </lineage>
</organism>
<evidence type="ECO:0000313" key="5">
    <source>
        <dbReference type="EMBL" id="KKR82681.1"/>
    </source>
</evidence>
<keyword evidence="3" id="KW-0472">Membrane</keyword>
<dbReference type="EMBL" id="LCAB01000010">
    <property type="protein sequence ID" value="KKR82681.1"/>
    <property type="molecule type" value="Genomic_DNA"/>
</dbReference>
<keyword evidence="3" id="KW-1133">Transmembrane helix</keyword>
<dbReference type="CDD" id="cd10918">
    <property type="entry name" value="CE4_NodB_like_5s_6s"/>
    <property type="match status" value="1"/>
</dbReference>
<proteinExistence type="predicted"/>
<protein>
    <submittedName>
        <fullName evidence="5">Polysaccharide deacetylase</fullName>
    </submittedName>
</protein>
<dbReference type="Pfam" id="PF01522">
    <property type="entry name" value="Polysacc_deac_1"/>
    <property type="match status" value="1"/>
</dbReference>
<evidence type="ECO:0000256" key="2">
    <source>
        <dbReference type="ARBA" id="ARBA00022729"/>
    </source>
</evidence>
<comment type="subcellular location">
    <subcellularLocation>
        <location evidence="1">Secreted</location>
    </subcellularLocation>
</comment>
<feature type="domain" description="NodB homology" evidence="4">
    <location>
        <begin position="149"/>
        <end position="306"/>
    </location>
</feature>
<dbReference type="GO" id="GO:0016810">
    <property type="term" value="F:hydrolase activity, acting on carbon-nitrogen (but not peptide) bonds"/>
    <property type="evidence" value="ECO:0007669"/>
    <property type="project" value="InterPro"/>
</dbReference>
<reference evidence="5 6" key="1">
    <citation type="journal article" date="2015" name="Nature">
        <title>rRNA introns, odd ribosomes, and small enigmatic genomes across a large radiation of phyla.</title>
        <authorList>
            <person name="Brown C.T."/>
            <person name="Hug L.A."/>
            <person name="Thomas B.C."/>
            <person name="Sharon I."/>
            <person name="Castelle C.J."/>
            <person name="Singh A."/>
            <person name="Wilkins M.J."/>
            <person name="Williams K.H."/>
            <person name="Banfield J.F."/>
        </authorList>
    </citation>
    <scope>NUCLEOTIDE SEQUENCE [LARGE SCALE GENOMIC DNA]</scope>
</reference>
<dbReference type="Proteomes" id="UP000034601">
    <property type="component" value="Unassembled WGS sequence"/>
</dbReference>
<gene>
    <name evidence="5" type="ORF">UU29_C0010G0027</name>
</gene>
<evidence type="ECO:0000313" key="6">
    <source>
        <dbReference type="Proteomes" id="UP000034601"/>
    </source>
</evidence>
<comment type="caution">
    <text evidence="5">The sequence shown here is derived from an EMBL/GenBank/DDBJ whole genome shotgun (WGS) entry which is preliminary data.</text>
</comment>
<dbReference type="InterPro" id="IPR002509">
    <property type="entry name" value="NODB_dom"/>
</dbReference>
<dbReference type="GO" id="GO:0005975">
    <property type="term" value="P:carbohydrate metabolic process"/>
    <property type="evidence" value="ECO:0007669"/>
    <property type="project" value="InterPro"/>
</dbReference>
<name>A0A0G0U678_9BACT</name>
<feature type="transmembrane region" description="Helical" evidence="3">
    <location>
        <begin position="20"/>
        <end position="39"/>
    </location>
</feature>
<dbReference type="GO" id="GO:0005576">
    <property type="term" value="C:extracellular region"/>
    <property type="evidence" value="ECO:0007669"/>
    <property type="project" value="UniProtKB-SubCell"/>
</dbReference>
<dbReference type="InterPro" id="IPR011330">
    <property type="entry name" value="Glyco_hydro/deAcase_b/a-brl"/>
</dbReference>
<dbReference type="Gene3D" id="3.20.20.370">
    <property type="entry name" value="Glycoside hydrolase/deacetylase"/>
    <property type="match status" value="1"/>
</dbReference>
<dbReference type="PANTHER" id="PTHR34216">
    <property type="match status" value="1"/>
</dbReference>
<evidence type="ECO:0000256" key="1">
    <source>
        <dbReference type="ARBA" id="ARBA00004613"/>
    </source>
</evidence>
<evidence type="ECO:0000259" key="4">
    <source>
        <dbReference type="PROSITE" id="PS51677"/>
    </source>
</evidence>
<dbReference type="AlphaFoldDB" id="A0A0G0U678"/>
<dbReference type="SUPFAM" id="SSF88713">
    <property type="entry name" value="Glycoside hydrolase/deacetylase"/>
    <property type="match status" value="1"/>
</dbReference>
<keyword evidence="2" id="KW-0732">Signal</keyword>
<dbReference type="PANTHER" id="PTHR34216:SF3">
    <property type="entry name" value="POLY-BETA-1,6-N-ACETYL-D-GLUCOSAMINE N-DEACETYLASE"/>
    <property type="match status" value="1"/>
</dbReference>
<dbReference type="PROSITE" id="PS51677">
    <property type="entry name" value="NODB"/>
    <property type="match status" value="1"/>
</dbReference>
<accession>A0A0G0U678</accession>
<sequence length="306" mass="34774">MQVKKKSKAKSKLKKWRFPLWGIASLILAGFLLAQFILLPSASNLKKDADNPFKLTTTTLQPSALPQKITPKPTKSYTIHSGYQLKVPILMYHYIGYNPDPADKARYILATNPDNFKQQMKYLSDQSYQTISLDTLYAALKKQTTLPSKPIILTFDDGYEDFYTNAYPILQEFNFKATVFIPTGLMEKRAYLTWPQIQLMSRQGLITFGAHTVNHYSLTSISGDESWQEISQSKRELQNRLGIPINFFAYPGGSLNNLIVSQVQKAGFVGALGTWPNHFQSEGTIYNMPRLRINGLIDLKTYIELL</sequence>
<evidence type="ECO:0000256" key="3">
    <source>
        <dbReference type="SAM" id="Phobius"/>
    </source>
</evidence>